<keyword evidence="2" id="KW-0472">Membrane</keyword>
<evidence type="ECO:0000313" key="3">
    <source>
        <dbReference type="EMBL" id="QLI05734.1"/>
    </source>
</evidence>
<organism evidence="3 4">
    <name type="scientific">Candidatus Campylobacter infans</name>
    <dbReference type="NCBI Taxonomy" id="2561898"/>
    <lineage>
        <taxon>Bacteria</taxon>
        <taxon>Pseudomonadati</taxon>
        <taxon>Campylobacterota</taxon>
        <taxon>Epsilonproteobacteria</taxon>
        <taxon>Campylobacterales</taxon>
        <taxon>Campylobacteraceae</taxon>
        <taxon>Campylobacter</taxon>
    </lineage>
</organism>
<dbReference type="Proteomes" id="UP000509414">
    <property type="component" value="Chromosome"/>
</dbReference>
<evidence type="ECO:0000256" key="2">
    <source>
        <dbReference type="SAM" id="Phobius"/>
    </source>
</evidence>
<keyword evidence="4" id="KW-1185">Reference proteome</keyword>
<dbReference type="KEGG" id="cinf:CINF_1248"/>
<feature type="transmembrane region" description="Helical" evidence="2">
    <location>
        <begin position="6"/>
        <end position="25"/>
    </location>
</feature>
<evidence type="ECO:0000313" key="4">
    <source>
        <dbReference type="Proteomes" id="UP000509414"/>
    </source>
</evidence>
<dbReference type="AlphaFoldDB" id="A0A7H9CNB7"/>
<evidence type="ECO:0000256" key="1">
    <source>
        <dbReference type="SAM" id="Coils"/>
    </source>
</evidence>
<accession>A0A7H9CNB7</accession>
<protein>
    <recommendedName>
        <fullName evidence="5">DUF1374 domain-containing protein</fullName>
    </recommendedName>
</protein>
<sequence>MMNFSFFAGVVVMFLFIFGGIYVSFLNSKIEKLSQDLSLSASANKNLAHSLDAKAQELQNLTKILESAKKKNEKERAHVERVKYKIIKDNNATCVNAVNDVFKRLHARDSNYSNAH</sequence>
<reference evidence="3 4" key="1">
    <citation type="submission" date="2020-02" db="EMBL/GenBank/DDBJ databases">
        <title>Complete genome sequence of the novel Campylobacter species Candidatus Campylobacter infans.</title>
        <authorList>
            <person name="Duim B."/>
            <person name="Zomer A."/>
            <person name="van der Graaf L."/>
            <person name="Wagenaar J."/>
        </authorList>
    </citation>
    <scope>NUCLEOTIDE SEQUENCE [LARGE SCALE GENOMIC DNA]</scope>
    <source>
        <strain evidence="3 4">19S00001</strain>
    </source>
</reference>
<keyword evidence="2" id="KW-1133">Transmembrane helix</keyword>
<proteinExistence type="predicted"/>
<name>A0A7H9CNB7_9BACT</name>
<keyword evidence="1" id="KW-0175">Coiled coil</keyword>
<evidence type="ECO:0008006" key="5">
    <source>
        <dbReference type="Google" id="ProtNLM"/>
    </source>
</evidence>
<gene>
    <name evidence="3" type="ORF">CINF_1248</name>
</gene>
<feature type="coiled-coil region" evidence="1">
    <location>
        <begin position="51"/>
        <end position="85"/>
    </location>
</feature>
<dbReference type="RefSeq" id="WP_179974911.1">
    <property type="nucleotide sequence ID" value="NZ_CP049075.1"/>
</dbReference>
<keyword evidence="2" id="KW-0812">Transmembrane</keyword>
<dbReference type="EMBL" id="CP049075">
    <property type="protein sequence ID" value="QLI05734.1"/>
    <property type="molecule type" value="Genomic_DNA"/>
</dbReference>